<dbReference type="GeneID" id="27726985"/>
<dbReference type="OMA" id="QWAFRIV"/>
<dbReference type="Proteomes" id="UP000028545">
    <property type="component" value="Unassembled WGS sequence"/>
</dbReference>
<evidence type="ECO:0000259" key="8">
    <source>
        <dbReference type="PROSITE" id="PS50850"/>
    </source>
</evidence>
<dbReference type="HOGENOM" id="CLU_001265_30_1_1"/>
<dbReference type="InterPro" id="IPR036259">
    <property type="entry name" value="MFS_trans_sf"/>
</dbReference>
<dbReference type="VEuPathDB" id="FungiDB:SAPIO_CDS7913"/>
<keyword evidence="10" id="KW-1185">Reference proteome</keyword>
<dbReference type="OrthoDB" id="6612291at2759"/>
<dbReference type="SUPFAM" id="SSF103473">
    <property type="entry name" value="MFS general substrate transporter"/>
    <property type="match status" value="1"/>
</dbReference>
<dbReference type="InterPro" id="IPR020846">
    <property type="entry name" value="MFS_dom"/>
</dbReference>
<feature type="transmembrane region" description="Helical" evidence="7">
    <location>
        <begin position="301"/>
        <end position="319"/>
    </location>
</feature>
<dbReference type="InterPro" id="IPR003663">
    <property type="entry name" value="Sugar/inositol_transpt"/>
</dbReference>
<evidence type="ECO:0000256" key="6">
    <source>
        <dbReference type="ARBA" id="ARBA00023136"/>
    </source>
</evidence>
<keyword evidence="5 7" id="KW-1133">Transmembrane helix</keyword>
<feature type="transmembrane region" description="Helical" evidence="7">
    <location>
        <begin position="230"/>
        <end position="249"/>
    </location>
</feature>
<evidence type="ECO:0000256" key="3">
    <source>
        <dbReference type="ARBA" id="ARBA00022448"/>
    </source>
</evidence>
<comment type="subcellular location">
    <subcellularLocation>
        <location evidence="1">Membrane</location>
        <topology evidence="1">Multi-pass membrane protein</topology>
    </subcellularLocation>
</comment>
<reference evidence="9 10" key="1">
    <citation type="journal article" date="2014" name="Genome Announc.">
        <title>Draft genome sequence of the pathogenic fungus Scedosporium apiospermum.</title>
        <authorList>
            <person name="Vandeputte P."/>
            <person name="Ghamrawi S."/>
            <person name="Rechenmann M."/>
            <person name="Iltis A."/>
            <person name="Giraud S."/>
            <person name="Fleury M."/>
            <person name="Thornton C."/>
            <person name="Delhaes L."/>
            <person name="Meyer W."/>
            <person name="Papon N."/>
            <person name="Bouchara J.P."/>
        </authorList>
    </citation>
    <scope>NUCLEOTIDE SEQUENCE [LARGE SCALE GENOMIC DNA]</scope>
    <source>
        <strain evidence="9 10">IHEM 14462</strain>
    </source>
</reference>
<dbReference type="PROSITE" id="PS50850">
    <property type="entry name" value="MFS"/>
    <property type="match status" value="1"/>
</dbReference>
<accession>A0A084G0Q0</accession>
<feature type="domain" description="Major facilitator superfamily (MFS) profile" evidence="8">
    <location>
        <begin position="1"/>
        <end position="323"/>
    </location>
</feature>
<evidence type="ECO:0000256" key="5">
    <source>
        <dbReference type="ARBA" id="ARBA00022989"/>
    </source>
</evidence>
<evidence type="ECO:0000256" key="7">
    <source>
        <dbReference type="SAM" id="Phobius"/>
    </source>
</evidence>
<dbReference type="GO" id="GO:0005351">
    <property type="term" value="F:carbohydrate:proton symporter activity"/>
    <property type="evidence" value="ECO:0007669"/>
    <property type="project" value="TreeGrafter"/>
</dbReference>
<evidence type="ECO:0000256" key="1">
    <source>
        <dbReference type="ARBA" id="ARBA00004141"/>
    </source>
</evidence>
<evidence type="ECO:0000256" key="2">
    <source>
        <dbReference type="ARBA" id="ARBA00010992"/>
    </source>
</evidence>
<dbReference type="InterPro" id="IPR050360">
    <property type="entry name" value="MFS_Sugar_Transporters"/>
</dbReference>
<evidence type="ECO:0000313" key="9">
    <source>
        <dbReference type="EMBL" id="KEZ40912.1"/>
    </source>
</evidence>
<dbReference type="PRINTS" id="PR00171">
    <property type="entry name" value="SUGRTRNSPORT"/>
</dbReference>
<dbReference type="PANTHER" id="PTHR48022">
    <property type="entry name" value="PLASTIDIC GLUCOSE TRANSPORTER 4"/>
    <property type="match status" value="1"/>
</dbReference>
<organism evidence="9 10">
    <name type="scientific">Pseudallescheria apiosperma</name>
    <name type="common">Scedosporium apiospermum</name>
    <dbReference type="NCBI Taxonomy" id="563466"/>
    <lineage>
        <taxon>Eukaryota</taxon>
        <taxon>Fungi</taxon>
        <taxon>Dikarya</taxon>
        <taxon>Ascomycota</taxon>
        <taxon>Pezizomycotina</taxon>
        <taxon>Sordariomycetes</taxon>
        <taxon>Hypocreomycetidae</taxon>
        <taxon>Microascales</taxon>
        <taxon>Microascaceae</taxon>
        <taxon>Scedosporium</taxon>
    </lineage>
</organism>
<protein>
    <recommendedName>
        <fullName evidence="8">Major facilitator superfamily (MFS) profile domain-containing protein</fullName>
    </recommendedName>
</protein>
<evidence type="ECO:0000256" key="4">
    <source>
        <dbReference type="ARBA" id="ARBA00022692"/>
    </source>
</evidence>
<dbReference type="EMBL" id="JOWA01000112">
    <property type="protein sequence ID" value="KEZ40912.1"/>
    <property type="molecule type" value="Genomic_DNA"/>
</dbReference>
<feature type="transmembrane region" description="Helical" evidence="7">
    <location>
        <begin position="269"/>
        <end position="289"/>
    </location>
</feature>
<dbReference type="PANTHER" id="PTHR48022:SF2">
    <property type="entry name" value="PLASTIDIC GLUCOSE TRANSPORTER 4"/>
    <property type="match status" value="1"/>
</dbReference>
<dbReference type="InterPro" id="IPR005828">
    <property type="entry name" value="MFS_sugar_transport-like"/>
</dbReference>
<keyword evidence="4 7" id="KW-0812">Transmembrane</keyword>
<proteinExistence type="inferred from homology"/>
<keyword evidence="6 7" id="KW-0472">Membrane</keyword>
<gene>
    <name evidence="9" type="ORF">SAPIO_CDS7913</name>
</gene>
<comment type="caution">
    <text evidence="9">The sequence shown here is derived from an EMBL/GenBank/DDBJ whole genome shotgun (WGS) entry which is preliminary data.</text>
</comment>
<feature type="transmembrane region" description="Helical" evidence="7">
    <location>
        <begin position="89"/>
        <end position="110"/>
    </location>
</feature>
<dbReference type="GO" id="GO:0016020">
    <property type="term" value="C:membrane"/>
    <property type="evidence" value="ECO:0007669"/>
    <property type="project" value="UniProtKB-SubCell"/>
</dbReference>
<sequence length="380" mass="42408">MFGMSCYAIVTATIAVTSKTREQIMAARVLNYLYVGVELAVIPIYQSEIVPAQARGFIVGSYQFSLMLGGFVINSICLRTSTLPDDRAWRIPVGLFYIIPSIIIALIFFVPESPRWLLRMNRIEDARKSLQRIRAGVFTDEEIDAEFQDLRRGLEKEVEKGKFIELFQGLNLKRTAIVVGVNFFQQVTGQAFSSQYGSIYVKSLGTVNPFKFSLITSGVATPVPVERKTAIVAVMALFVFGFGAGWGPLPYVLATEIPALRLRDHTSRIGFGVNVLMNFAVNFSIPYLVFSDYAGLDSKVGFIFGSFCFLALLFTFFFVPECKGKTLEEVDALFHNGVALRNFGRAGALEHQHNRGIKQAKESIEVVEERENVVQNKETV</sequence>
<comment type="similarity">
    <text evidence="2">Belongs to the major facilitator superfamily. Sugar transporter (TC 2.A.1.1) family.</text>
</comment>
<dbReference type="Gene3D" id="1.20.1250.20">
    <property type="entry name" value="MFS general substrate transporter like domains"/>
    <property type="match status" value="2"/>
</dbReference>
<dbReference type="AlphaFoldDB" id="A0A084G0Q0"/>
<dbReference type="KEGG" id="sapo:SAPIO_CDS7913"/>
<feature type="transmembrane region" description="Helical" evidence="7">
    <location>
        <begin position="57"/>
        <end position="77"/>
    </location>
</feature>
<name>A0A084G0Q0_PSEDA</name>
<dbReference type="Pfam" id="PF00083">
    <property type="entry name" value="Sugar_tr"/>
    <property type="match status" value="1"/>
</dbReference>
<dbReference type="RefSeq" id="XP_016640711.1">
    <property type="nucleotide sequence ID" value="XM_016789680.1"/>
</dbReference>
<keyword evidence="3" id="KW-0813">Transport</keyword>
<evidence type="ECO:0000313" key="10">
    <source>
        <dbReference type="Proteomes" id="UP000028545"/>
    </source>
</evidence>
<feature type="transmembrane region" description="Helical" evidence="7">
    <location>
        <begin position="29"/>
        <end position="45"/>
    </location>
</feature>